<evidence type="ECO:0000259" key="5">
    <source>
        <dbReference type="PROSITE" id="PS50110"/>
    </source>
</evidence>
<evidence type="ECO:0000313" key="7">
    <source>
        <dbReference type="Proteomes" id="UP000326921"/>
    </source>
</evidence>
<dbReference type="PANTHER" id="PTHR43214">
    <property type="entry name" value="TWO-COMPONENT RESPONSE REGULATOR"/>
    <property type="match status" value="1"/>
</dbReference>
<dbReference type="InterPro" id="IPR011006">
    <property type="entry name" value="CheY-like_superfamily"/>
</dbReference>
<dbReference type="InterPro" id="IPR000792">
    <property type="entry name" value="Tscrpt_reg_LuxR_C"/>
</dbReference>
<dbReference type="Proteomes" id="UP000326921">
    <property type="component" value="Chromosome"/>
</dbReference>
<dbReference type="CDD" id="cd17535">
    <property type="entry name" value="REC_NarL-like"/>
    <property type="match status" value="1"/>
</dbReference>
<dbReference type="KEGG" id="sphe:GFH32_11600"/>
<accession>A0A5Q0QJH4</accession>
<dbReference type="GO" id="GO:0003677">
    <property type="term" value="F:DNA binding"/>
    <property type="evidence" value="ECO:0007669"/>
    <property type="project" value="UniProtKB-KW"/>
</dbReference>
<dbReference type="InterPro" id="IPR016032">
    <property type="entry name" value="Sig_transdc_resp-reg_C-effctor"/>
</dbReference>
<feature type="domain" description="HTH luxR-type" evidence="4">
    <location>
        <begin position="151"/>
        <end position="216"/>
    </location>
</feature>
<dbReference type="SMART" id="SM00421">
    <property type="entry name" value="HTH_LUXR"/>
    <property type="match status" value="1"/>
</dbReference>
<gene>
    <name evidence="6" type="ORF">GFH32_11600</name>
</gene>
<dbReference type="Pfam" id="PF00072">
    <property type="entry name" value="Response_reg"/>
    <property type="match status" value="1"/>
</dbReference>
<protein>
    <submittedName>
        <fullName evidence="6">Response regulator</fullName>
    </submittedName>
</protein>
<dbReference type="GO" id="GO:0000160">
    <property type="term" value="P:phosphorelay signal transduction system"/>
    <property type="evidence" value="ECO:0007669"/>
    <property type="project" value="InterPro"/>
</dbReference>
<dbReference type="PROSITE" id="PS50043">
    <property type="entry name" value="HTH_LUXR_2"/>
    <property type="match status" value="1"/>
</dbReference>
<feature type="modified residue" description="4-aspartylphosphate" evidence="3">
    <location>
        <position position="57"/>
    </location>
</feature>
<keyword evidence="7" id="KW-1185">Reference proteome</keyword>
<dbReference type="InterPro" id="IPR058245">
    <property type="entry name" value="NreC/VraR/RcsB-like_REC"/>
</dbReference>
<dbReference type="SUPFAM" id="SSF52172">
    <property type="entry name" value="CheY-like"/>
    <property type="match status" value="1"/>
</dbReference>
<dbReference type="SMART" id="SM00448">
    <property type="entry name" value="REC"/>
    <property type="match status" value="1"/>
</dbReference>
<dbReference type="PRINTS" id="PR00038">
    <property type="entry name" value="HTHLUXR"/>
</dbReference>
<proteinExistence type="predicted"/>
<dbReference type="PANTHER" id="PTHR43214:SF43">
    <property type="entry name" value="TWO-COMPONENT RESPONSE REGULATOR"/>
    <property type="match status" value="1"/>
</dbReference>
<dbReference type="PROSITE" id="PS00622">
    <property type="entry name" value="HTH_LUXR_1"/>
    <property type="match status" value="1"/>
</dbReference>
<evidence type="ECO:0000259" key="4">
    <source>
        <dbReference type="PROSITE" id="PS50043"/>
    </source>
</evidence>
<dbReference type="Pfam" id="PF00196">
    <property type="entry name" value="GerE"/>
    <property type="match status" value="1"/>
</dbReference>
<dbReference type="InterPro" id="IPR039420">
    <property type="entry name" value="WalR-like"/>
</dbReference>
<evidence type="ECO:0000256" key="2">
    <source>
        <dbReference type="ARBA" id="ARBA00023125"/>
    </source>
</evidence>
<dbReference type="PROSITE" id="PS50110">
    <property type="entry name" value="RESPONSE_REGULATORY"/>
    <property type="match status" value="1"/>
</dbReference>
<dbReference type="InterPro" id="IPR001789">
    <property type="entry name" value="Sig_transdc_resp-reg_receiver"/>
</dbReference>
<dbReference type="AlphaFoldDB" id="A0A5Q0QJH4"/>
<dbReference type="GO" id="GO:0006355">
    <property type="term" value="P:regulation of DNA-templated transcription"/>
    <property type="evidence" value="ECO:0007669"/>
    <property type="project" value="InterPro"/>
</dbReference>
<dbReference type="EMBL" id="CP045652">
    <property type="protein sequence ID" value="QGA28242.1"/>
    <property type="molecule type" value="Genomic_DNA"/>
</dbReference>
<evidence type="ECO:0000313" key="6">
    <source>
        <dbReference type="EMBL" id="QGA28242.1"/>
    </source>
</evidence>
<dbReference type="Gene3D" id="3.40.50.2300">
    <property type="match status" value="1"/>
</dbReference>
<dbReference type="SUPFAM" id="SSF46894">
    <property type="entry name" value="C-terminal effector domain of the bipartite response regulators"/>
    <property type="match status" value="1"/>
</dbReference>
<keyword evidence="1 3" id="KW-0597">Phosphoprotein</keyword>
<keyword evidence="2" id="KW-0238">DNA-binding</keyword>
<feature type="domain" description="Response regulatory" evidence="5">
    <location>
        <begin position="5"/>
        <end position="122"/>
    </location>
</feature>
<reference evidence="6 7" key="1">
    <citation type="submission" date="2019-10" db="EMBL/GenBank/DDBJ databases">
        <authorList>
            <person name="Dong K."/>
        </authorList>
    </citation>
    <scope>NUCLEOTIDE SEQUENCE [LARGE SCALE GENOMIC DNA]</scope>
    <source>
        <strain evidence="7">dk4302</strain>
    </source>
</reference>
<name>A0A5Q0QJH4_9SPHI</name>
<evidence type="ECO:0000256" key="3">
    <source>
        <dbReference type="PROSITE-ProRule" id="PRU00169"/>
    </source>
</evidence>
<sequence length="219" mass="24672">MEKVKILLAEDHLVVRNGIKLLLDTQQTFQVIADVNNGKQVLDLLDSGVETDIVLTDIGMLEMDGMQLIQELAERYPQIKVIVLTMLDCEQYVTRAFESGAKGYLIKNVGAEEMIFCIKHVSNGGRYLCEELSMSFVEKAIVKNNVQPIVSNPVDFDLSEREQEVLNLLGEGYTNQEIAKMLFISKRTVEGHRQNLIEKTKAKNTPALIKFAVLMGLIR</sequence>
<dbReference type="CDD" id="cd06170">
    <property type="entry name" value="LuxR_C_like"/>
    <property type="match status" value="1"/>
</dbReference>
<evidence type="ECO:0000256" key="1">
    <source>
        <dbReference type="ARBA" id="ARBA00022553"/>
    </source>
</evidence>
<organism evidence="6 7">
    <name type="scientific">Sphingobacterium zhuxiongii</name>
    <dbReference type="NCBI Taxonomy" id="2662364"/>
    <lineage>
        <taxon>Bacteria</taxon>
        <taxon>Pseudomonadati</taxon>
        <taxon>Bacteroidota</taxon>
        <taxon>Sphingobacteriia</taxon>
        <taxon>Sphingobacteriales</taxon>
        <taxon>Sphingobacteriaceae</taxon>
        <taxon>Sphingobacterium</taxon>
    </lineage>
</organism>